<proteinExistence type="predicted"/>
<reference evidence="1" key="1">
    <citation type="journal article" date="2013" name="Environ. Microbiol.">
        <title>Seasonally variable intestinal metagenomes of the red palm weevil (Rhynchophorus ferrugineus).</title>
        <authorList>
            <person name="Jia S."/>
            <person name="Zhang X."/>
            <person name="Zhang G."/>
            <person name="Yin A."/>
            <person name="Zhang S."/>
            <person name="Li F."/>
            <person name="Wang L."/>
            <person name="Zhao D."/>
            <person name="Yun Q."/>
            <person name="Tala"/>
            <person name="Wang J."/>
            <person name="Sun G."/>
            <person name="Baabdullah M."/>
            <person name="Yu X."/>
            <person name="Hu S."/>
            <person name="Al-Mssallem I.S."/>
            <person name="Yu J."/>
        </authorList>
    </citation>
    <scope>NUCLEOTIDE SEQUENCE</scope>
</reference>
<protein>
    <submittedName>
        <fullName evidence="1">CAZy families CE4 protein</fullName>
    </submittedName>
</protein>
<dbReference type="EMBL" id="KF117162">
    <property type="protein sequence ID" value="AIA84415.1"/>
    <property type="molecule type" value="Genomic_DNA"/>
</dbReference>
<accession>A0A060BUG9</accession>
<dbReference type="AlphaFoldDB" id="A0A060BUG9"/>
<evidence type="ECO:0000313" key="1">
    <source>
        <dbReference type="EMBL" id="AIA84415.1"/>
    </source>
</evidence>
<organism evidence="1">
    <name type="scientific">uncultured Frankia sp</name>
    <dbReference type="NCBI Taxonomy" id="181582"/>
    <lineage>
        <taxon>Bacteria</taxon>
        <taxon>Bacillati</taxon>
        <taxon>Actinomycetota</taxon>
        <taxon>Actinomycetes</taxon>
        <taxon>Frankiales</taxon>
        <taxon>Frankiaceae</taxon>
        <taxon>Frankia</taxon>
        <taxon>environmental samples</taxon>
    </lineage>
</organism>
<sequence>MGTLGDDQIITPAAVMKNARMWIRPRHLVIGHGNHPAVIDVMDDIAQLIKDRHLQPVHLGDLYTIS</sequence>
<name>A0A060BUG9_9ACTN</name>